<organism evidence="1 2">
    <name type="scientific">Vibrio phage PVP-XSN</name>
    <dbReference type="NCBI Taxonomy" id="3056214"/>
    <lineage>
        <taxon>Viruses</taxon>
        <taxon>Duplodnaviria</taxon>
        <taxon>Heunggongvirae</taxon>
        <taxon>Uroviricota</taxon>
        <taxon>Caudoviricetes</taxon>
    </lineage>
</organism>
<name>A0AAX3Y3Z4_9CAUD</name>
<proteinExistence type="predicted"/>
<evidence type="ECO:0000313" key="1">
    <source>
        <dbReference type="EMBL" id="WJZ69970.1"/>
    </source>
</evidence>
<gene>
    <name evidence="1" type="ORF">PVP_XSN000057</name>
</gene>
<evidence type="ECO:0000313" key="2">
    <source>
        <dbReference type="Proteomes" id="UP001431754"/>
    </source>
</evidence>
<accession>A0AAX3Y3Z4</accession>
<protein>
    <submittedName>
        <fullName evidence="1">Uncharacterized protein</fullName>
    </submittedName>
</protein>
<dbReference type="EMBL" id="OQ851295">
    <property type="protein sequence ID" value="WJZ69970.1"/>
    <property type="molecule type" value="Genomic_DNA"/>
</dbReference>
<dbReference type="Proteomes" id="UP001431754">
    <property type="component" value="Segment"/>
</dbReference>
<sequence>MSKAIFSLVFLFVGILIGVYFSSAKLDKIDDSGLYFAQCGPGRFNGTVEKKKGKFYTLDGKSIWIPYKECSIVLVDKVKVSVVQPE</sequence>
<reference evidence="1" key="1">
    <citation type="submission" date="2023-04" db="EMBL/GenBank/DDBJ databases">
        <title>Virulent bacteriophage PVP-XSN from an Vibrio parahaemolyticus isolate: Characterization and complete genome sequence.</title>
        <authorList>
            <person name="Qi T."/>
            <person name="Lyu S."/>
            <person name="Liu L."/>
            <person name="Guo Q."/>
            <person name="Shen W."/>
            <person name="Han M."/>
            <person name="Xiong F."/>
            <person name="Lou B."/>
            <person name="Xu H."/>
        </authorList>
    </citation>
    <scope>NUCLEOTIDE SEQUENCE</scope>
</reference>